<evidence type="ECO:0000313" key="1">
    <source>
        <dbReference type="EMBL" id="KAJ8671073.1"/>
    </source>
</evidence>
<evidence type="ECO:0000313" key="2">
    <source>
        <dbReference type="Proteomes" id="UP001239111"/>
    </source>
</evidence>
<keyword evidence="2" id="KW-1185">Reference proteome</keyword>
<dbReference type="EMBL" id="CM056743">
    <property type="protein sequence ID" value="KAJ8671073.1"/>
    <property type="molecule type" value="Genomic_DNA"/>
</dbReference>
<dbReference type="Proteomes" id="UP001239111">
    <property type="component" value="Chromosome 3"/>
</dbReference>
<gene>
    <name evidence="1" type="ORF">QAD02_002332</name>
</gene>
<organism evidence="1 2">
    <name type="scientific">Eretmocerus hayati</name>
    <dbReference type="NCBI Taxonomy" id="131215"/>
    <lineage>
        <taxon>Eukaryota</taxon>
        <taxon>Metazoa</taxon>
        <taxon>Ecdysozoa</taxon>
        <taxon>Arthropoda</taxon>
        <taxon>Hexapoda</taxon>
        <taxon>Insecta</taxon>
        <taxon>Pterygota</taxon>
        <taxon>Neoptera</taxon>
        <taxon>Endopterygota</taxon>
        <taxon>Hymenoptera</taxon>
        <taxon>Apocrita</taxon>
        <taxon>Proctotrupomorpha</taxon>
        <taxon>Chalcidoidea</taxon>
        <taxon>Aphelinidae</taxon>
        <taxon>Aphelininae</taxon>
        <taxon>Eretmocerus</taxon>
    </lineage>
</organism>
<comment type="caution">
    <text evidence="1">The sequence shown here is derived from an EMBL/GenBank/DDBJ whole genome shotgun (WGS) entry which is preliminary data.</text>
</comment>
<sequence>MSRYCCVCEVVEQPLDKSRRFHKFPKNEQSKGKWLAAIGKESVAKRATICSDHSSEFLYHPNDDYPSDKRLLKTGAVPNRNLPSPTSSLMELNGVQDLQIENDIRKNHKTLTSIEGEKLGSDDSCSTEIIDTGQSSTNALHSTLGVSVANEFNAQMD</sequence>
<protein>
    <submittedName>
        <fullName evidence="1">Uncharacterized protein</fullName>
    </submittedName>
</protein>
<accession>A0ACC2NJT7</accession>
<reference evidence="1" key="1">
    <citation type="submission" date="2023-04" db="EMBL/GenBank/DDBJ databases">
        <title>A chromosome-level genome assembly of the parasitoid wasp Eretmocerus hayati.</title>
        <authorList>
            <person name="Zhong Y."/>
            <person name="Liu S."/>
            <person name="Liu Y."/>
        </authorList>
    </citation>
    <scope>NUCLEOTIDE SEQUENCE</scope>
    <source>
        <strain evidence="1">ZJU_SS_LIU_2023</strain>
    </source>
</reference>
<proteinExistence type="predicted"/>
<name>A0ACC2NJT7_9HYME</name>